<dbReference type="EMBL" id="CAJNOB010000045">
    <property type="protein sequence ID" value="CAF0702583.1"/>
    <property type="molecule type" value="Genomic_DNA"/>
</dbReference>
<sequence length="78" mass="8365">MIRKLEEKKRRSNVLDEKKQGLPILGTKLDALLADPTSPADACLSPVAPASSRTELLLGEKGHAHYADWKEGLAGGAE</sequence>
<evidence type="ECO:0000313" key="2">
    <source>
        <dbReference type="Proteomes" id="UP000663859"/>
    </source>
</evidence>
<comment type="caution">
    <text evidence="1">The sequence shown here is derived from an EMBL/GenBank/DDBJ whole genome shotgun (WGS) entry which is preliminary data.</text>
</comment>
<dbReference type="RefSeq" id="WP_174582341.1">
    <property type="nucleotide sequence ID" value="NZ_CAJNOB010000045.1"/>
</dbReference>
<keyword evidence="2" id="KW-1185">Reference proteome</keyword>
<gene>
    <name evidence="1" type="ORF">MPNT_50123</name>
</gene>
<dbReference type="AlphaFoldDB" id="A0A8J2BNV8"/>
<evidence type="ECO:0000313" key="1">
    <source>
        <dbReference type="EMBL" id="CAF0702583.1"/>
    </source>
</evidence>
<proteinExistence type="predicted"/>
<organism evidence="1 2">
    <name type="scientific">Candidatus Methylacidithermus pantelleriae</name>
    <dbReference type="NCBI Taxonomy" id="2744239"/>
    <lineage>
        <taxon>Bacteria</taxon>
        <taxon>Pseudomonadati</taxon>
        <taxon>Verrucomicrobiota</taxon>
        <taxon>Methylacidiphilae</taxon>
        <taxon>Methylacidiphilales</taxon>
        <taxon>Methylacidiphilaceae</taxon>
        <taxon>Candidatus Methylacidithermus</taxon>
    </lineage>
</organism>
<dbReference type="Proteomes" id="UP000663859">
    <property type="component" value="Unassembled WGS sequence"/>
</dbReference>
<name>A0A8J2BNV8_9BACT</name>
<protein>
    <submittedName>
        <fullName evidence="1">Uncharacterized protein</fullName>
    </submittedName>
</protein>
<reference evidence="1" key="1">
    <citation type="submission" date="2021-02" db="EMBL/GenBank/DDBJ databases">
        <authorList>
            <person name="Cremers G."/>
            <person name="Picone N."/>
        </authorList>
    </citation>
    <scope>NUCLEOTIDE SEQUENCE</scope>
    <source>
        <strain evidence="1">PQ17</strain>
    </source>
</reference>
<accession>A0A8J2BNV8</accession>